<protein>
    <recommendedName>
        <fullName evidence="3">DUF551 domain-containing protein</fullName>
    </recommendedName>
</protein>
<evidence type="ECO:0000313" key="1">
    <source>
        <dbReference type="EMBL" id="AQY21359.1"/>
    </source>
</evidence>
<evidence type="ECO:0000313" key="2">
    <source>
        <dbReference type="Proteomes" id="UP000189883"/>
    </source>
</evidence>
<gene>
    <name evidence="1" type="ORF">AB406_0400</name>
</gene>
<evidence type="ECO:0008006" key="3">
    <source>
        <dbReference type="Google" id="ProtNLM"/>
    </source>
</evidence>
<name>A0A1S7DQG3_RIEAN</name>
<proteinExistence type="predicted"/>
<organism evidence="1 2">
    <name type="scientific">Riemerella anatipestifer</name>
    <name type="common">Moraxella anatipestifer</name>
    <dbReference type="NCBI Taxonomy" id="34085"/>
    <lineage>
        <taxon>Bacteria</taxon>
        <taxon>Pseudomonadati</taxon>
        <taxon>Bacteroidota</taxon>
        <taxon>Flavobacteriia</taxon>
        <taxon>Flavobacteriales</taxon>
        <taxon>Weeksellaceae</taxon>
        <taxon>Riemerella</taxon>
    </lineage>
</organism>
<dbReference type="EMBL" id="CP011859">
    <property type="protein sequence ID" value="AQY21359.1"/>
    <property type="molecule type" value="Genomic_DNA"/>
</dbReference>
<reference evidence="1 2" key="1">
    <citation type="submission" date="2015-06" db="EMBL/GenBank/DDBJ databases">
        <title>R. anatipestifer strain HXb2 is the most virulent strain so far, and the genome sequence would help us uncover the pathogenesis.</title>
        <authorList>
            <person name="Hu Q."/>
            <person name="Qi J."/>
            <person name="Bo H."/>
            <person name="Liu G."/>
            <person name="Tao M."/>
            <person name="Ding Y."/>
            <person name="Xue Y."/>
        </authorList>
    </citation>
    <scope>NUCLEOTIDE SEQUENCE [LARGE SCALE GENOMIC DNA]</scope>
    <source>
        <strain evidence="1 2">HXb2</strain>
    </source>
</reference>
<dbReference type="RefSeq" id="WP_079206593.1">
    <property type="nucleotide sequence ID" value="NZ_CP011859.1"/>
</dbReference>
<dbReference type="AlphaFoldDB" id="A0A1S7DQG3"/>
<dbReference type="Proteomes" id="UP000189883">
    <property type="component" value="Chromosome"/>
</dbReference>
<accession>A0A1S7DQG3</accession>
<sequence length="81" mass="9218">MTTNNWKKTEEELPNENETVWITNGKGWVALGCLVYAEGGYLWGISNGEIYPQDGKIMTEADLEEDLDVVFWHSVPDMPKI</sequence>